<dbReference type="SMART" id="SM00702">
    <property type="entry name" value="P4Hc"/>
    <property type="match status" value="1"/>
</dbReference>
<feature type="binding site" evidence="7">
    <location>
        <position position="96"/>
    </location>
    <ligand>
        <name>Fe cation</name>
        <dbReference type="ChEBI" id="CHEBI:24875"/>
    </ligand>
</feature>
<evidence type="ECO:0000256" key="5">
    <source>
        <dbReference type="ARBA" id="ARBA00023002"/>
    </source>
</evidence>
<evidence type="ECO:0000256" key="6">
    <source>
        <dbReference type="ARBA" id="ARBA00023004"/>
    </source>
</evidence>
<feature type="binding site" evidence="7">
    <location>
        <position position="98"/>
    </location>
    <ligand>
        <name>Fe cation</name>
        <dbReference type="ChEBI" id="CHEBI:24875"/>
    </ligand>
</feature>
<dbReference type="Pfam" id="PF13640">
    <property type="entry name" value="2OG-FeII_Oxy_3"/>
    <property type="match status" value="1"/>
</dbReference>
<evidence type="ECO:0000256" key="3">
    <source>
        <dbReference type="ARBA" id="ARBA00022896"/>
    </source>
</evidence>
<comment type="cofactor">
    <cofactor evidence="1 7">
        <name>L-ascorbate</name>
        <dbReference type="ChEBI" id="CHEBI:38290"/>
    </cofactor>
</comment>
<gene>
    <name evidence="9" type="ORF">IQ230_02465</name>
</gene>
<dbReference type="EMBL" id="JADEWN010000004">
    <property type="protein sequence ID" value="MBE9189249.1"/>
    <property type="molecule type" value="Genomic_DNA"/>
</dbReference>
<dbReference type="GO" id="GO:0051213">
    <property type="term" value="F:dioxygenase activity"/>
    <property type="evidence" value="ECO:0007669"/>
    <property type="project" value="UniProtKB-KW"/>
</dbReference>
<dbReference type="Gene3D" id="2.60.120.620">
    <property type="entry name" value="q2cbj1_9rhob like domain"/>
    <property type="match status" value="1"/>
</dbReference>
<evidence type="ECO:0000256" key="7">
    <source>
        <dbReference type="HAMAP-Rule" id="MF_00657"/>
    </source>
</evidence>
<comment type="cofactor">
    <cofactor evidence="7">
        <name>Fe(2+)</name>
        <dbReference type="ChEBI" id="CHEBI:29033"/>
    </cofactor>
    <text evidence="7">Binds 1 Fe(2+) ion per subunit.</text>
</comment>
<dbReference type="Gene3D" id="4.10.860.20">
    <property type="entry name" value="Rabenosyn, Rab binding domain"/>
    <property type="match status" value="1"/>
</dbReference>
<keyword evidence="5 7" id="KW-0560">Oxidoreductase</keyword>
<feature type="domain" description="Fe2OG dioxygenase" evidence="8">
    <location>
        <begin position="77"/>
        <end position="174"/>
    </location>
</feature>
<protein>
    <submittedName>
        <fullName evidence="9">Fe2+-dependent dioxygenase</fullName>
    </submittedName>
</protein>
<reference evidence="9 10" key="1">
    <citation type="submission" date="2020-10" db="EMBL/GenBank/DDBJ databases">
        <authorList>
            <person name="Castelo-Branco R."/>
            <person name="Eusebio N."/>
            <person name="Adriana R."/>
            <person name="Vieira A."/>
            <person name="Brugerolle De Fraissinette N."/>
            <person name="Rezende De Castro R."/>
            <person name="Schneider M.P."/>
            <person name="Vasconcelos V."/>
            <person name="Leao P.N."/>
        </authorList>
    </citation>
    <scope>NUCLEOTIDE SEQUENCE [LARGE SCALE GENOMIC DNA]</scope>
    <source>
        <strain evidence="9 10">LEGE 06123</strain>
    </source>
</reference>
<dbReference type="NCBIfam" id="NF003974">
    <property type="entry name" value="PRK05467.1-3"/>
    <property type="match status" value="1"/>
</dbReference>
<dbReference type="PROSITE" id="PS51471">
    <property type="entry name" value="FE2OG_OXY"/>
    <property type="match status" value="1"/>
</dbReference>
<feature type="binding site" evidence="7">
    <location>
        <position position="155"/>
    </location>
    <ligand>
        <name>Fe cation</name>
        <dbReference type="ChEBI" id="CHEBI:24875"/>
    </ligand>
</feature>
<evidence type="ECO:0000313" key="10">
    <source>
        <dbReference type="Proteomes" id="UP000651156"/>
    </source>
</evidence>
<evidence type="ECO:0000256" key="4">
    <source>
        <dbReference type="ARBA" id="ARBA00022964"/>
    </source>
</evidence>
<dbReference type="PANTHER" id="PTHR41536:SF1">
    <property type="entry name" value="PKHD-TYPE HYDROXYLASE YBIX"/>
    <property type="match status" value="1"/>
</dbReference>
<organism evidence="9 10">
    <name type="scientific">Gloeocapsopsis crepidinum LEGE 06123</name>
    <dbReference type="NCBI Taxonomy" id="588587"/>
    <lineage>
        <taxon>Bacteria</taxon>
        <taxon>Bacillati</taxon>
        <taxon>Cyanobacteriota</taxon>
        <taxon>Cyanophyceae</taxon>
        <taxon>Oscillatoriophycideae</taxon>
        <taxon>Chroococcales</taxon>
        <taxon>Chroococcaceae</taxon>
        <taxon>Gloeocapsopsis</taxon>
    </lineage>
</organism>
<dbReference type="InterPro" id="IPR023550">
    <property type="entry name" value="PKHD_hydroxylase"/>
</dbReference>
<keyword evidence="10" id="KW-1185">Reference proteome</keyword>
<dbReference type="Proteomes" id="UP000651156">
    <property type="component" value="Unassembled WGS sequence"/>
</dbReference>
<evidence type="ECO:0000259" key="8">
    <source>
        <dbReference type="PROSITE" id="PS51471"/>
    </source>
</evidence>
<name>A0ABR9ULW0_9CHRO</name>
<dbReference type="InterPro" id="IPR006620">
    <property type="entry name" value="Pro_4_hyd_alph"/>
</dbReference>
<keyword evidence="6 7" id="KW-0408">Iron</keyword>
<sequence>MILFIDDVLTPAELAQITTKLKNAEFVDGKLTAGWHAKEVKNNTQLKRDSAITQELRSVVHQALQRNRLFQTAIQPKAIRPVIFSCYEPGMYYGYHVDNALMGTPLMRSDVSLTLFLSSPDTYKGGELVVETSLGEQTFKLAAGSAIAYPSSTLHRVEPVTTGIRLAAVTWIQSFIRDPNEREILFDLNTTKQAMFEKYGKTLEFDLICKTHANLLRKWVDI</sequence>
<evidence type="ECO:0000256" key="1">
    <source>
        <dbReference type="ARBA" id="ARBA00001961"/>
    </source>
</evidence>
<dbReference type="RefSeq" id="WP_193930588.1">
    <property type="nucleotide sequence ID" value="NZ_CAWPMZ010000085.1"/>
</dbReference>
<keyword evidence="3 7" id="KW-0847">Vitamin C</keyword>
<dbReference type="PANTHER" id="PTHR41536">
    <property type="entry name" value="PKHD-TYPE HYDROXYLASE YBIX"/>
    <property type="match status" value="1"/>
</dbReference>
<accession>A0ABR9ULW0</accession>
<evidence type="ECO:0000313" key="9">
    <source>
        <dbReference type="EMBL" id="MBE9189249.1"/>
    </source>
</evidence>
<dbReference type="NCBIfam" id="NF003975">
    <property type="entry name" value="PRK05467.1-4"/>
    <property type="match status" value="1"/>
</dbReference>
<dbReference type="HAMAP" id="MF_00657">
    <property type="entry name" value="Hydroxyl_YbiX"/>
    <property type="match status" value="1"/>
</dbReference>
<feature type="binding site" evidence="7">
    <location>
        <position position="165"/>
    </location>
    <ligand>
        <name>2-oxoglutarate</name>
        <dbReference type="ChEBI" id="CHEBI:16810"/>
    </ligand>
</feature>
<keyword evidence="2 7" id="KW-0479">Metal-binding</keyword>
<comment type="caution">
    <text evidence="9">The sequence shown here is derived from an EMBL/GenBank/DDBJ whole genome shotgun (WGS) entry which is preliminary data.</text>
</comment>
<dbReference type="InterPro" id="IPR005123">
    <property type="entry name" value="Oxoglu/Fe-dep_dioxygenase_dom"/>
</dbReference>
<dbReference type="InterPro" id="IPR044862">
    <property type="entry name" value="Pro_4_hyd_alph_FE2OG_OXY"/>
</dbReference>
<proteinExistence type="inferred from homology"/>
<keyword evidence="4 7" id="KW-0223">Dioxygenase</keyword>
<evidence type="ECO:0000256" key="2">
    <source>
        <dbReference type="ARBA" id="ARBA00022723"/>
    </source>
</evidence>